<dbReference type="AlphaFoldDB" id="A0A6G1L8M2"/>
<protein>
    <submittedName>
        <fullName evidence="1">Uncharacterized protein</fullName>
    </submittedName>
</protein>
<proteinExistence type="predicted"/>
<organism evidence="1 2">
    <name type="scientific">Teratosphaeria nubilosa</name>
    <dbReference type="NCBI Taxonomy" id="161662"/>
    <lineage>
        <taxon>Eukaryota</taxon>
        <taxon>Fungi</taxon>
        <taxon>Dikarya</taxon>
        <taxon>Ascomycota</taxon>
        <taxon>Pezizomycotina</taxon>
        <taxon>Dothideomycetes</taxon>
        <taxon>Dothideomycetidae</taxon>
        <taxon>Mycosphaerellales</taxon>
        <taxon>Teratosphaeriaceae</taxon>
        <taxon>Teratosphaeria</taxon>
    </lineage>
</organism>
<dbReference type="Proteomes" id="UP000799436">
    <property type="component" value="Unassembled WGS sequence"/>
</dbReference>
<reference evidence="1" key="1">
    <citation type="journal article" date="2020" name="Stud. Mycol.">
        <title>101 Dothideomycetes genomes: a test case for predicting lifestyles and emergence of pathogens.</title>
        <authorList>
            <person name="Haridas S."/>
            <person name="Albert R."/>
            <person name="Binder M."/>
            <person name="Bloem J."/>
            <person name="Labutti K."/>
            <person name="Salamov A."/>
            <person name="Andreopoulos B."/>
            <person name="Baker S."/>
            <person name="Barry K."/>
            <person name="Bills G."/>
            <person name="Bluhm B."/>
            <person name="Cannon C."/>
            <person name="Castanera R."/>
            <person name="Culley D."/>
            <person name="Daum C."/>
            <person name="Ezra D."/>
            <person name="Gonzalez J."/>
            <person name="Henrissat B."/>
            <person name="Kuo A."/>
            <person name="Liang C."/>
            <person name="Lipzen A."/>
            <person name="Lutzoni F."/>
            <person name="Magnuson J."/>
            <person name="Mondo S."/>
            <person name="Nolan M."/>
            <person name="Ohm R."/>
            <person name="Pangilinan J."/>
            <person name="Park H.-J."/>
            <person name="Ramirez L."/>
            <person name="Alfaro M."/>
            <person name="Sun H."/>
            <person name="Tritt A."/>
            <person name="Yoshinaga Y."/>
            <person name="Zwiers L.-H."/>
            <person name="Turgeon B."/>
            <person name="Goodwin S."/>
            <person name="Spatafora J."/>
            <person name="Crous P."/>
            <person name="Grigoriev I."/>
        </authorList>
    </citation>
    <scope>NUCLEOTIDE SEQUENCE</scope>
    <source>
        <strain evidence="1">CBS 116005</strain>
    </source>
</reference>
<dbReference type="EMBL" id="ML995835">
    <property type="protein sequence ID" value="KAF2769283.1"/>
    <property type="molecule type" value="Genomic_DNA"/>
</dbReference>
<evidence type="ECO:0000313" key="1">
    <source>
        <dbReference type="EMBL" id="KAF2769283.1"/>
    </source>
</evidence>
<gene>
    <name evidence="1" type="ORF">EJ03DRAFT_327553</name>
</gene>
<name>A0A6G1L8M2_9PEZI</name>
<sequence>MASLKHFAAHMPGNSDRESPCSLADLDRSCSNAILTAQIESCVKETCTVRKQLCMQSHTPRFAECAIRRT</sequence>
<keyword evidence="2" id="KW-1185">Reference proteome</keyword>
<accession>A0A6G1L8M2</accession>
<evidence type="ECO:0000313" key="2">
    <source>
        <dbReference type="Proteomes" id="UP000799436"/>
    </source>
</evidence>